<comment type="caution">
    <text evidence="2">The sequence shown here is derived from an EMBL/GenBank/DDBJ whole genome shotgun (WGS) entry which is preliminary data.</text>
</comment>
<feature type="chain" id="PRO_5020035482" description="Secreted protein" evidence="1">
    <location>
        <begin position="32"/>
        <end position="108"/>
    </location>
</feature>
<sequence length="108" mass="11930">MTPCSRVGSPIAALRLLAKSVLVVPLARTLARSIMAFSENVGVDLVLESVLVNTVDMRIPFRSTRSVSLQSPRVPVVELGLHWMKNLWFFRPIPFINVACSAKISVQL</sequence>
<organism evidence="2 3">
    <name type="scientific">Fasciola hepatica</name>
    <name type="common">Liver fluke</name>
    <dbReference type="NCBI Taxonomy" id="6192"/>
    <lineage>
        <taxon>Eukaryota</taxon>
        <taxon>Metazoa</taxon>
        <taxon>Spiralia</taxon>
        <taxon>Lophotrochozoa</taxon>
        <taxon>Platyhelminthes</taxon>
        <taxon>Trematoda</taxon>
        <taxon>Digenea</taxon>
        <taxon>Plagiorchiida</taxon>
        <taxon>Echinostomata</taxon>
        <taxon>Echinostomatoidea</taxon>
        <taxon>Fasciolidae</taxon>
        <taxon>Fasciola</taxon>
    </lineage>
</organism>
<name>A0A4E0RC11_FASHE</name>
<accession>A0A4E0RC11</accession>
<evidence type="ECO:0000256" key="1">
    <source>
        <dbReference type="SAM" id="SignalP"/>
    </source>
</evidence>
<dbReference type="AlphaFoldDB" id="A0A4E0RC11"/>
<keyword evidence="1" id="KW-0732">Signal</keyword>
<feature type="signal peptide" evidence="1">
    <location>
        <begin position="1"/>
        <end position="31"/>
    </location>
</feature>
<evidence type="ECO:0000313" key="3">
    <source>
        <dbReference type="Proteomes" id="UP000230066"/>
    </source>
</evidence>
<protein>
    <recommendedName>
        <fullName evidence="4">Secreted protein</fullName>
    </recommendedName>
</protein>
<dbReference type="Proteomes" id="UP000230066">
    <property type="component" value="Unassembled WGS sequence"/>
</dbReference>
<evidence type="ECO:0008006" key="4">
    <source>
        <dbReference type="Google" id="ProtNLM"/>
    </source>
</evidence>
<proteinExistence type="predicted"/>
<evidence type="ECO:0000313" key="2">
    <source>
        <dbReference type="EMBL" id="THD24906.1"/>
    </source>
</evidence>
<dbReference type="EMBL" id="JXXN02001374">
    <property type="protein sequence ID" value="THD24906.1"/>
    <property type="molecule type" value="Genomic_DNA"/>
</dbReference>
<keyword evidence="3" id="KW-1185">Reference proteome</keyword>
<gene>
    <name evidence="2" type="ORF">D915_004499</name>
</gene>
<reference evidence="2" key="1">
    <citation type="submission" date="2019-03" db="EMBL/GenBank/DDBJ databases">
        <title>Improved annotation for the trematode Fasciola hepatica.</title>
        <authorList>
            <person name="Choi Y.-J."/>
            <person name="Martin J."/>
            <person name="Mitreva M."/>
        </authorList>
    </citation>
    <scope>NUCLEOTIDE SEQUENCE [LARGE SCALE GENOMIC DNA]</scope>
</reference>